<feature type="transmembrane region" description="Helical" evidence="1">
    <location>
        <begin position="32"/>
        <end position="51"/>
    </location>
</feature>
<dbReference type="GO" id="GO:0004175">
    <property type="term" value="F:endopeptidase activity"/>
    <property type="evidence" value="ECO:0007669"/>
    <property type="project" value="UniProtKB-ARBA"/>
</dbReference>
<feature type="domain" description="CAAX prenyl protease 2/Lysostaphin resistance protein A-like" evidence="2">
    <location>
        <begin position="123"/>
        <end position="208"/>
    </location>
</feature>
<evidence type="ECO:0000313" key="3">
    <source>
        <dbReference type="EMBL" id="HIS33229.1"/>
    </source>
</evidence>
<keyword evidence="3" id="KW-0645">Protease</keyword>
<evidence type="ECO:0000256" key="1">
    <source>
        <dbReference type="SAM" id="Phobius"/>
    </source>
</evidence>
<dbReference type="PANTHER" id="PTHR43592:SF15">
    <property type="entry name" value="CAAX AMINO TERMINAL PROTEASE FAMILY PROTEIN"/>
    <property type="match status" value="1"/>
</dbReference>
<feature type="transmembrane region" description="Helical" evidence="1">
    <location>
        <begin position="156"/>
        <end position="189"/>
    </location>
</feature>
<keyword evidence="1" id="KW-0472">Membrane</keyword>
<evidence type="ECO:0000313" key="4">
    <source>
        <dbReference type="Proteomes" id="UP000823935"/>
    </source>
</evidence>
<dbReference type="PANTHER" id="PTHR43592">
    <property type="entry name" value="CAAX AMINO TERMINAL PROTEASE"/>
    <property type="match status" value="1"/>
</dbReference>
<dbReference type="EMBL" id="DVIQ01000114">
    <property type="protein sequence ID" value="HIS33229.1"/>
    <property type="molecule type" value="Genomic_DNA"/>
</dbReference>
<feature type="transmembrane region" description="Helical" evidence="1">
    <location>
        <begin position="80"/>
        <end position="100"/>
    </location>
</feature>
<dbReference type="AlphaFoldDB" id="A0A9D1JM96"/>
<feature type="transmembrane region" description="Helical" evidence="1">
    <location>
        <begin position="120"/>
        <end position="144"/>
    </location>
</feature>
<dbReference type="Pfam" id="PF02517">
    <property type="entry name" value="Rce1-like"/>
    <property type="match status" value="1"/>
</dbReference>
<reference evidence="3" key="2">
    <citation type="journal article" date="2021" name="PeerJ">
        <title>Extensive microbial diversity within the chicken gut microbiome revealed by metagenomics and culture.</title>
        <authorList>
            <person name="Gilroy R."/>
            <person name="Ravi A."/>
            <person name="Getino M."/>
            <person name="Pursley I."/>
            <person name="Horton D.L."/>
            <person name="Alikhan N.F."/>
            <person name="Baker D."/>
            <person name="Gharbi K."/>
            <person name="Hall N."/>
            <person name="Watson M."/>
            <person name="Adriaenssens E.M."/>
            <person name="Foster-Nyarko E."/>
            <person name="Jarju S."/>
            <person name="Secka A."/>
            <person name="Antonio M."/>
            <person name="Oren A."/>
            <person name="Chaudhuri R.R."/>
            <person name="La Ragione R."/>
            <person name="Hildebrand F."/>
            <person name="Pallen M.J."/>
        </authorList>
    </citation>
    <scope>NUCLEOTIDE SEQUENCE</scope>
    <source>
        <strain evidence="3">CHK190-19873</strain>
    </source>
</reference>
<dbReference type="Proteomes" id="UP000823935">
    <property type="component" value="Unassembled WGS sequence"/>
</dbReference>
<reference evidence="3" key="1">
    <citation type="submission" date="2020-10" db="EMBL/GenBank/DDBJ databases">
        <authorList>
            <person name="Gilroy R."/>
        </authorList>
    </citation>
    <scope>NUCLEOTIDE SEQUENCE</scope>
    <source>
        <strain evidence="3">CHK190-19873</strain>
    </source>
</reference>
<gene>
    <name evidence="3" type="ORF">IAB44_17045</name>
</gene>
<evidence type="ECO:0000259" key="2">
    <source>
        <dbReference type="Pfam" id="PF02517"/>
    </source>
</evidence>
<dbReference type="GO" id="GO:0008237">
    <property type="term" value="F:metallopeptidase activity"/>
    <property type="evidence" value="ECO:0007669"/>
    <property type="project" value="UniProtKB-KW"/>
</dbReference>
<keyword evidence="3" id="KW-0378">Hydrolase</keyword>
<organism evidence="3 4">
    <name type="scientific">Candidatus Limivivens intestinipullorum</name>
    <dbReference type="NCBI Taxonomy" id="2840858"/>
    <lineage>
        <taxon>Bacteria</taxon>
        <taxon>Bacillati</taxon>
        <taxon>Bacillota</taxon>
        <taxon>Clostridia</taxon>
        <taxon>Lachnospirales</taxon>
        <taxon>Lachnospiraceae</taxon>
        <taxon>Lachnospiraceae incertae sedis</taxon>
        <taxon>Candidatus Limivivens</taxon>
    </lineage>
</organism>
<dbReference type="GO" id="GO:0080120">
    <property type="term" value="P:CAAX-box protein maturation"/>
    <property type="evidence" value="ECO:0007669"/>
    <property type="project" value="UniProtKB-ARBA"/>
</dbReference>
<proteinExistence type="predicted"/>
<protein>
    <submittedName>
        <fullName evidence="3">CPBP family intramembrane metalloprotease</fullName>
    </submittedName>
</protein>
<sequence>MIAILARLAYPLALYYVCSGLAAAAAGPYLDAAALTALTALLVIPAAYWCFSREADSPAFRKKEEAPGWRRAVGPGQSPWLFAAAAGAGIVGNQVFTWLLNWLQQAAGLSNAAQESLLSSGWPTLLLCSGFLAPLAEELVFRGLLYGNLRRMLPKWPAVILGAAAFGIFHGNLLQFCYAFSMGILLNLFCERQKGLAAPALCHMAANLAALLLG</sequence>
<keyword evidence="1" id="KW-0812">Transmembrane</keyword>
<keyword evidence="1" id="KW-1133">Transmembrane helix</keyword>
<accession>A0A9D1JM96</accession>
<keyword evidence="3" id="KW-0482">Metalloprotease</keyword>
<dbReference type="InterPro" id="IPR003675">
    <property type="entry name" value="Rce1/LyrA-like_dom"/>
</dbReference>
<name>A0A9D1JM96_9FIRM</name>
<comment type="caution">
    <text evidence="3">The sequence shown here is derived from an EMBL/GenBank/DDBJ whole genome shotgun (WGS) entry which is preliminary data.</text>
</comment>